<organism evidence="2 3">
    <name type="scientific">Elysia marginata</name>
    <dbReference type="NCBI Taxonomy" id="1093978"/>
    <lineage>
        <taxon>Eukaryota</taxon>
        <taxon>Metazoa</taxon>
        <taxon>Spiralia</taxon>
        <taxon>Lophotrochozoa</taxon>
        <taxon>Mollusca</taxon>
        <taxon>Gastropoda</taxon>
        <taxon>Heterobranchia</taxon>
        <taxon>Euthyneura</taxon>
        <taxon>Panpulmonata</taxon>
        <taxon>Sacoglossa</taxon>
        <taxon>Placobranchoidea</taxon>
        <taxon>Plakobranchidae</taxon>
        <taxon>Elysia</taxon>
    </lineage>
</organism>
<feature type="chain" id="PRO_5043752684" description="Attacin C-terminal domain-containing protein" evidence="1">
    <location>
        <begin position="20"/>
        <end position="197"/>
    </location>
</feature>
<evidence type="ECO:0008006" key="4">
    <source>
        <dbReference type="Google" id="ProtNLM"/>
    </source>
</evidence>
<keyword evidence="3" id="KW-1185">Reference proteome</keyword>
<dbReference type="AlphaFoldDB" id="A0AAV4GEK0"/>
<feature type="signal peptide" evidence="1">
    <location>
        <begin position="1"/>
        <end position="19"/>
    </location>
</feature>
<gene>
    <name evidence="2" type="ORF">ElyMa_002397800</name>
</gene>
<keyword evidence="1" id="KW-0732">Signal</keyword>
<proteinExistence type="predicted"/>
<dbReference type="EMBL" id="BMAT01004924">
    <property type="protein sequence ID" value="GFR83654.1"/>
    <property type="molecule type" value="Genomic_DNA"/>
</dbReference>
<sequence length="197" mass="20647">MKLLLLIVAVLVAAAVVVAVPVPAKDALLLRSVSKRQSSISGDAKTGPGGVSGRLDFDHIDGDTKYNANIDHAYGNTNLGAGFLHDSDDAKFGGYFKKGRGNFKYGGNVGKKFNNGDTALDAYFDNTNGYKTYGLDLSHKTDNTKFGGQLKHGPGGTSVGGSFGGSWNDGRTNLDASFQKVFGGGFGAGLTFGHEFR</sequence>
<name>A0AAV4GEK0_9GAST</name>
<evidence type="ECO:0000313" key="2">
    <source>
        <dbReference type="EMBL" id="GFR83654.1"/>
    </source>
</evidence>
<protein>
    <recommendedName>
        <fullName evidence="4">Attacin C-terminal domain-containing protein</fullName>
    </recommendedName>
</protein>
<accession>A0AAV4GEK0</accession>
<comment type="caution">
    <text evidence="2">The sequence shown here is derived from an EMBL/GenBank/DDBJ whole genome shotgun (WGS) entry which is preliminary data.</text>
</comment>
<reference evidence="2 3" key="1">
    <citation type="journal article" date="2021" name="Elife">
        <title>Chloroplast acquisition without the gene transfer in kleptoplastic sea slugs, Plakobranchus ocellatus.</title>
        <authorList>
            <person name="Maeda T."/>
            <person name="Takahashi S."/>
            <person name="Yoshida T."/>
            <person name="Shimamura S."/>
            <person name="Takaki Y."/>
            <person name="Nagai Y."/>
            <person name="Toyoda A."/>
            <person name="Suzuki Y."/>
            <person name="Arimoto A."/>
            <person name="Ishii H."/>
            <person name="Satoh N."/>
            <person name="Nishiyama T."/>
            <person name="Hasebe M."/>
            <person name="Maruyama T."/>
            <person name="Minagawa J."/>
            <person name="Obokata J."/>
            <person name="Shigenobu S."/>
        </authorList>
    </citation>
    <scope>NUCLEOTIDE SEQUENCE [LARGE SCALE GENOMIC DNA]</scope>
</reference>
<evidence type="ECO:0000313" key="3">
    <source>
        <dbReference type="Proteomes" id="UP000762676"/>
    </source>
</evidence>
<evidence type="ECO:0000256" key="1">
    <source>
        <dbReference type="SAM" id="SignalP"/>
    </source>
</evidence>
<dbReference type="Proteomes" id="UP000762676">
    <property type="component" value="Unassembled WGS sequence"/>
</dbReference>